<dbReference type="GO" id="GO:0000978">
    <property type="term" value="F:RNA polymerase II cis-regulatory region sequence-specific DNA binding"/>
    <property type="evidence" value="ECO:0007669"/>
    <property type="project" value="TreeGrafter"/>
</dbReference>
<dbReference type="GO" id="GO:0031519">
    <property type="term" value="C:PcG protein complex"/>
    <property type="evidence" value="ECO:0007669"/>
    <property type="project" value="TreeGrafter"/>
</dbReference>
<feature type="domain" description="C2H2-type" evidence="8">
    <location>
        <begin position="205"/>
        <end position="232"/>
    </location>
</feature>
<feature type="compositionally biased region" description="Basic and acidic residues" evidence="7">
    <location>
        <begin position="68"/>
        <end position="80"/>
    </location>
</feature>
<feature type="compositionally biased region" description="Basic residues" evidence="7">
    <location>
        <begin position="87"/>
        <end position="97"/>
    </location>
</feature>
<protein>
    <recommendedName>
        <fullName evidence="8">C2H2-type domain-containing protein</fullName>
    </recommendedName>
</protein>
<keyword evidence="2" id="KW-0677">Repeat</keyword>
<evidence type="ECO:0000256" key="2">
    <source>
        <dbReference type="ARBA" id="ARBA00022737"/>
    </source>
</evidence>
<keyword evidence="5" id="KW-0539">Nucleus</keyword>
<feature type="region of interest" description="Disordered" evidence="7">
    <location>
        <begin position="1"/>
        <end position="25"/>
    </location>
</feature>
<keyword evidence="1" id="KW-0479">Metal-binding</keyword>
<reference evidence="9" key="3">
    <citation type="submission" date="2025-09" db="UniProtKB">
        <authorList>
            <consortium name="Ensembl"/>
        </authorList>
    </citation>
    <scope>IDENTIFICATION</scope>
</reference>
<dbReference type="GO" id="GO:0005667">
    <property type="term" value="C:transcription regulator complex"/>
    <property type="evidence" value="ECO:0007669"/>
    <property type="project" value="TreeGrafter"/>
</dbReference>
<dbReference type="SUPFAM" id="SSF57667">
    <property type="entry name" value="beta-beta-alpha zinc fingers"/>
    <property type="match status" value="2"/>
</dbReference>
<dbReference type="SMART" id="SM00355">
    <property type="entry name" value="ZnF_C2H2"/>
    <property type="match status" value="4"/>
</dbReference>
<dbReference type="PANTHER" id="PTHR14003:SF23">
    <property type="entry name" value="ZINC FINGER PROTEIN 143"/>
    <property type="match status" value="1"/>
</dbReference>
<dbReference type="InterPro" id="IPR036236">
    <property type="entry name" value="Znf_C2H2_sf"/>
</dbReference>
<evidence type="ECO:0000259" key="8">
    <source>
        <dbReference type="PROSITE" id="PS50157"/>
    </source>
</evidence>
<dbReference type="Proteomes" id="UP001501940">
    <property type="component" value="Chromosome 22"/>
</dbReference>
<evidence type="ECO:0000313" key="9">
    <source>
        <dbReference type="Ensembl" id="ENSAOCP00000023363.2"/>
    </source>
</evidence>
<feature type="domain" description="C2H2-type" evidence="8">
    <location>
        <begin position="149"/>
        <end position="176"/>
    </location>
</feature>
<dbReference type="Ensembl" id="ENSAOCT00000005625.2">
    <property type="protein sequence ID" value="ENSAOCP00000023363.2"/>
    <property type="gene ID" value="ENSAOCG00000000570.2"/>
</dbReference>
<reference evidence="9" key="2">
    <citation type="submission" date="2025-08" db="UniProtKB">
        <authorList>
            <consortium name="Ensembl"/>
        </authorList>
    </citation>
    <scope>IDENTIFICATION</scope>
</reference>
<dbReference type="PROSITE" id="PS00028">
    <property type="entry name" value="ZINC_FINGER_C2H2_1"/>
    <property type="match status" value="4"/>
</dbReference>
<evidence type="ECO:0000256" key="4">
    <source>
        <dbReference type="ARBA" id="ARBA00022833"/>
    </source>
</evidence>
<feature type="compositionally biased region" description="Polar residues" evidence="7">
    <location>
        <begin position="100"/>
        <end position="111"/>
    </location>
</feature>
<dbReference type="Pfam" id="PF00096">
    <property type="entry name" value="zf-C2H2"/>
    <property type="match status" value="2"/>
</dbReference>
<dbReference type="GO" id="GO:0000785">
    <property type="term" value="C:chromatin"/>
    <property type="evidence" value="ECO:0007669"/>
    <property type="project" value="TreeGrafter"/>
</dbReference>
<gene>
    <name evidence="9" type="primary">AREG</name>
</gene>
<keyword evidence="10" id="KW-1185">Reference proteome</keyword>
<evidence type="ECO:0000256" key="1">
    <source>
        <dbReference type="ARBA" id="ARBA00022723"/>
    </source>
</evidence>
<dbReference type="OMA" id="HIAAHMK"/>
<feature type="domain" description="C2H2-type" evidence="8">
    <location>
        <begin position="121"/>
        <end position="148"/>
    </location>
</feature>
<evidence type="ECO:0000256" key="7">
    <source>
        <dbReference type="SAM" id="MobiDB-lite"/>
    </source>
</evidence>
<evidence type="ECO:0000256" key="3">
    <source>
        <dbReference type="ARBA" id="ARBA00022771"/>
    </source>
</evidence>
<evidence type="ECO:0000313" key="10">
    <source>
        <dbReference type="Proteomes" id="UP001501940"/>
    </source>
</evidence>
<organism evidence="9 10">
    <name type="scientific">Amphiprion ocellaris</name>
    <name type="common">Clown anemonefish</name>
    <dbReference type="NCBI Taxonomy" id="80972"/>
    <lineage>
        <taxon>Eukaryota</taxon>
        <taxon>Metazoa</taxon>
        <taxon>Chordata</taxon>
        <taxon>Craniata</taxon>
        <taxon>Vertebrata</taxon>
        <taxon>Euteleostomi</taxon>
        <taxon>Actinopterygii</taxon>
        <taxon>Neopterygii</taxon>
        <taxon>Teleostei</taxon>
        <taxon>Neoteleostei</taxon>
        <taxon>Acanthomorphata</taxon>
        <taxon>Ovalentaria</taxon>
        <taxon>Pomacentridae</taxon>
        <taxon>Amphiprion</taxon>
    </lineage>
</organism>
<accession>A0A3Q1CCA1</accession>
<evidence type="ECO:0000256" key="5">
    <source>
        <dbReference type="ARBA" id="ARBA00023242"/>
    </source>
</evidence>
<dbReference type="AlphaFoldDB" id="A0A3Q1CCA1"/>
<feature type="region of interest" description="Disordered" evidence="7">
    <location>
        <begin position="61"/>
        <end position="114"/>
    </location>
</feature>
<sequence>MDTSDPEPPQINEEQEKLCTSQQGKQIVVNQATDTFLLTSTDKDNDHSEVEPNSEQLVSYTLAVGESPHQDGSKHVDPESTRNAALKPKKSHKRKSSHSNNVDKSSLSGVHNDTDAGRKSVKCDVCGNTFVNKCQLKRHHQIHKGVKPHSCNTCGKSFSFRYDLKVHMRTHTGERPYSCETCGKSFKTSSNLTAHMKTHTGEKPYSCETCGKSFSERGNPTVHMRTHTGEKL</sequence>
<keyword evidence="4" id="KW-0862">Zinc</keyword>
<dbReference type="Gene3D" id="3.30.160.60">
    <property type="entry name" value="Classic Zinc Finger"/>
    <property type="match status" value="4"/>
</dbReference>
<dbReference type="PROSITE" id="PS50157">
    <property type="entry name" value="ZINC_FINGER_C2H2_2"/>
    <property type="match status" value="4"/>
</dbReference>
<feature type="domain" description="C2H2-type" evidence="8">
    <location>
        <begin position="177"/>
        <end position="204"/>
    </location>
</feature>
<dbReference type="Pfam" id="PF13465">
    <property type="entry name" value="zf-H2C2_2"/>
    <property type="match status" value="1"/>
</dbReference>
<dbReference type="InterPro" id="IPR013087">
    <property type="entry name" value="Znf_C2H2_type"/>
</dbReference>
<proteinExistence type="predicted"/>
<keyword evidence="3 6" id="KW-0863">Zinc-finger</keyword>
<name>A0A3Q1CCA1_AMPOC</name>
<dbReference type="PANTHER" id="PTHR14003">
    <property type="entry name" value="TRANSCRIPTIONAL REPRESSOR PROTEIN YY"/>
    <property type="match status" value="1"/>
</dbReference>
<dbReference type="GO" id="GO:0000981">
    <property type="term" value="F:DNA-binding transcription factor activity, RNA polymerase II-specific"/>
    <property type="evidence" value="ECO:0007669"/>
    <property type="project" value="TreeGrafter"/>
</dbReference>
<evidence type="ECO:0000256" key="6">
    <source>
        <dbReference type="PROSITE-ProRule" id="PRU00042"/>
    </source>
</evidence>
<dbReference type="GO" id="GO:0008270">
    <property type="term" value="F:zinc ion binding"/>
    <property type="evidence" value="ECO:0007669"/>
    <property type="project" value="UniProtKB-KW"/>
</dbReference>
<reference evidence="9 10" key="1">
    <citation type="submission" date="2022-01" db="EMBL/GenBank/DDBJ databases">
        <title>A chromosome-scale genome assembly of the false clownfish, Amphiprion ocellaris.</title>
        <authorList>
            <person name="Ryu T."/>
        </authorList>
    </citation>
    <scope>NUCLEOTIDE SEQUENCE [LARGE SCALE GENOMIC DNA]</scope>
</reference>
<dbReference type="GeneTree" id="ENSGT01150000286977"/>